<dbReference type="EMBL" id="DPVG01000069">
    <property type="protein sequence ID" value="HCK23525.1"/>
    <property type="molecule type" value="Genomic_DNA"/>
</dbReference>
<evidence type="ECO:0000313" key="2">
    <source>
        <dbReference type="Proteomes" id="UP000263098"/>
    </source>
</evidence>
<proteinExistence type="predicted"/>
<protein>
    <submittedName>
        <fullName evidence="1">Uncharacterized protein</fullName>
    </submittedName>
</protein>
<feature type="non-terminal residue" evidence="1">
    <location>
        <position position="1"/>
    </location>
</feature>
<reference evidence="1 2" key="1">
    <citation type="journal article" date="2018" name="Nat. Biotechnol.">
        <title>A standardized bacterial taxonomy based on genome phylogeny substantially revises the tree of life.</title>
        <authorList>
            <person name="Parks D.H."/>
            <person name="Chuvochina M."/>
            <person name="Waite D.W."/>
            <person name="Rinke C."/>
            <person name="Skarshewski A."/>
            <person name="Chaumeil P.A."/>
            <person name="Hugenholtz P."/>
        </authorList>
    </citation>
    <scope>NUCLEOTIDE SEQUENCE [LARGE SCALE GENOMIC DNA]</scope>
    <source>
        <strain evidence="1">UBA9667</strain>
    </source>
</reference>
<gene>
    <name evidence="1" type="ORF">DHW31_01850</name>
</gene>
<name>A0A3D2SB86_9BACE</name>
<organism evidence="1 2">
    <name type="scientific">Bacteroides graminisolvens</name>
    <dbReference type="NCBI Taxonomy" id="477666"/>
    <lineage>
        <taxon>Bacteria</taxon>
        <taxon>Pseudomonadati</taxon>
        <taxon>Bacteroidota</taxon>
        <taxon>Bacteroidia</taxon>
        <taxon>Bacteroidales</taxon>
        <taxon>Bacteroidaceae</taxon>
        <taxon>Bacteroides</taxon>
    </lineage>
</organism>
<dbReference type="AlphaFoldDB" id="A0A3D2SB86"/>
<sequence length="63" mass="7124">FFLKVKQHKSNPAGALSTFQENTLSLLQSGCKSRSFCHTKQEDHTLFFKKKGAKRLKALDIKG</sequence>
<comment type="caution">
    <text evidence="1">The sequence shown here is derived from an EMBL/GenBank/DDBJ whole genome shotgun (WGS) entry which is preliminary data.</text>
</comment>
<dbReference type="Proteomes" id="UP000263098">
    <property type="component" value="Unassembled WGS sequence"/>
</dbReference>
<evidence type="ECO:0000313" key="1">
    <source>
        <dbReference type="EMBL" id="HCK23525.1"/>
    </source>
</evidence>
<accession>A0A3D2SB86</accession>